<dbReference type="GO" id="GO:0000166">
    <property type="term" value="F:nucleotide binding"/>
    <property type="evidence" value="ECO:0007669"/>
    <property type="project" value="InterPro"/>
</dbReference>
<proteinExistence type="predicted"/>
<evidence type="ECO:0000259" key="1">
    <source>
        <dbReference type="Pfam" id="PF01408"/>
    </source>
</evidence>
<dbReference type="SUPFAM" id="SSF51735">
    <property type="entry name" value="NAD(P)-binding Rossmann-fold domains"/>
    <property type="match status" value="1"/>
</dbReference>
<feature type="domain" description="Gfo/Idh/MocA-like oxidoreductase N-terminal" evidence="1">
    <location>
        <begin position="5"/>
        <end position="118"/>
    </location>
</feature>
<protein>
    <submittedName>
        <fullName evidence="3">Gfo/Idh/MocA family oxidoreductase</fullName>
    </submittedName>
</protein>
<accession>A0A9X2BUV0</accession>
<evidence type="ECO:0000313" key="4">
    <source>
        <dbReference type="Proteomes" id="UP001139516"/>
    </source>
</evidence>
<gene>
    <name evidence="3" type="ORF">M0638_08825</name>
</gene>
<dbReference type="Gene3D" id="3.40.50.720">
    <property type="entry name" value="NAD(P)-binding Rossmann-like Domain"/>
    <property type="match status" value="1"/>
</dbReference>
<dbReference type="InterPro" id="IPR036291">
    <property type="entry name" value="NAD(P)-bd_dom_sf"/>
</dbReference>
<feature type="domain" description="GFO/IDH/MocA-like oxidoreductase" evidence="2">
    <location>
        <begin position="126"/>
        <end position="231"/>
    </location>
</feature>
<dbReference type="Gene3D" id="3.30.360.10">
    <property type="entry name" value="Dihydrodipicolinate Reductase, domain 2"/>
    <property type="match status" value="1"/>
</dbReference>
<dbReference type="Pfam" id="PF22725">
    <property type="entry name" value="GFO_IDH_MocA_C3"/>
    <property type="match status" value="1"/>
</dbReference>
<dbReference type="Pfam" id="PF01408">
    <property type="entry name" value="GFO_IDH_MocA"/>
    <property type="match status" value="1"/>
</dbReference>
<dbReference type="InterPro" id="IPR000683">
    <property type="entry name" value="Gfo/Idh/MocA-like_OxRdtase_N"/>
</dbReference>
<dbReference type="SUPFAM" id="SSF55347">
    <property type="entry name" value="Glyceraldehyde-3-phosphate dehydrogenase-like, C-terminal domain"/>
    <property type="match status" value="1"/>
</dbReference>
<dbReference type="AlphaFoldDB" id="A0A9X2BUV0"/>
<comment type="caution">
    <text evidence="3">The sequence shown here is derived from an EMBL/GenBank/DDBJ whole genome shotgun (WGS) entry which is preliminary data.</text>
</comment>
<evidence type="ECO:0000259" key="2">
    <source>
        <dbReference type="Pfam" id="PF22725"/>
    </source>
</evidence>
<evidence type="ECO:0000313" key="3">
    <source>
        <dbReference type="EMBL" id="MCK8784481.1"/>
    </source>
</evidence>
<dbReference type="RefSeq" id="WP_248666607.1">
    <property type="nucleotide sequence ID" value="NZ_JALPRX010000034.1"/>
</dbReference>
<reference evidence="3" key="1">
    <citation type="submission" date="2022-04" db="EMBL/GenBank/DDBJ databases">
        <title>Roseomonas acroporae sp. nov., isolated from coral Acropora digitifera.</title>
        <authorList>
            <person name="Sun H."/>
        </authorList>
    </citation>
    <scope>NUCLEOTIDE SEQUENCE</scope>
    <source>
        <strain evidence="3">NAR14</strain>
    </source>
</reference>
<dbReference type="PANTHER" id="PTHR43377">
    <property type="entry name" value="BILIVERDIN REDUCTASE A"/>
    <property type="match status" value="1"/>
</dbReference>
<dbReference type="EMBL" id="JALPRX010000034">
    <property type="protein sequence ID" value="MCK8784481.1"/>
    <property type="molecule type" value="Genomic_DNA"/>
</dbReference>
<sequence length="324" mass="33556">MQLPMGILGVGHFGRFHALKVAASPRARLVGVHDADPARAAAVAAELGVPAMPAEALIEAAAAVVVAAPTRAHFALADAALRAGRHVLVEKPIAATAEEAGRLVALAAERGLVLQVGHLERFSAGQAALRDGGVGRPLYMEAVRVAPFRPRSLDVSVVLDLMIHDLDLVLELAGSPIESVDAVGAAVFSPHPDIANARLRFRNGAVATVTASRANLVMERRLSVFGTEGHLSVDFLARSLRRLRRGAGEAVEALPGFGAETRSWQDHDSLEAEQAAFVASVLDGAPVVVDGQAGLRALAAASQVEAGIAASLARVRESGLLAGE</sequence>
<dbReference type="InterPro" id="IPR055170">
    <property type="entry name" value="GFO_IDH_MocA-like_dom"/>
</dbReference>
<dbReference type="InterPro" id="IPR051450">
    <property type="entry name" value="Gfo/Idh/MocA_Oxidoreductases"/>
</dbReference>
<keyword evidence="4" id="KW-1185">Reference proteome</keyword>
<organism evidence="3 4">
    <name type="scientific">Roseomonas acroporae</name>
    <dbReference type="NCBI Taxonomy" id="2937791"/>
    <lineage>
        <taxon>Bacteria</taxon>
        <taxon>Pseudomonadati</taxon>
        <taxon>Pseudomonadota</taxon>
        <taxon>Alphaproteobacteria</taxon>
        <taxon>Acetobacterales</taxon>
        <taxon>Roseomonadaceae</taxon>
        <taxon>Roseomonas</taxon>
    </lineage>
</organism>
<name>A0A9X2BUV0_9PROT</name>
<dbReference type="Proteomes" id="UP001139516">
    <property type="component" value="Unassembled WGS sequence"/>
</dbReference>
<dbReference type="PANTHER" id="PTHR43377:SF1">
    <property type="entry name" value="BILIVERDIN REDUCTASE A"/>
    <property type="match status" value="1"/>
</dbReference>